<protein>
    <submittedName>
        <fullName evidence="1">Uncharacterized protein</fullName>
    </submittedName>
</protein>
<dbReference type="AlphaFoldDB" id="A0A4C1V3U3"/>
<evidence type="ECO:0000313" key="2">
    <source>
        <dbReference type="Proteomes" id="UP000299102"/>
    </source>
</evidence>
<dbReference type="Proteomes" id="UP000299102">
    <property type="component" value="Unassembled WGS sequence"/>
</dbReference>
<accession>A0A4C1V3U3</accession>
<name>A0A4C1V3U3_EUMVA</name>
<evidence type="ECO:0000313" key="1">
    <source>
        <dbReference type="EMBL" id="GBP33441.1"/>
    </source>
</evidence>
<reference evidence="1 2" key="1">
    <citation type="journal article" date="2019" name="Commun. Biol.">
        <title>The bagworm genome reveals a unique fibroin gene that provides high tensile strength.</title>
        <authorList>
            <person name="Kono N."/>
            <person name="Nakamura H."/>
            <person name="Ohtoshi R."/>
            <person name="Tomita M."/>
            <person name="Numata K."/>
            <person name="Arakawa K."/>
        </authorList>
    </citation>
    <scope>NUCLEOTIDE SEQUENCE [LARGE SCALE GENOMIC DNA]</scope>
</reference>
<proteinExistence type="predicted"/>
<organism evidence="1 2">
    <name type="scientific">Eumeta variegata</name>
    <name type="common">Bagworm moth</name>
    <name type="synonym">Eumeta japonica</name>
    <dbReference type="NCBI Taxonomy" id="151549"/>
    <lineage>
        <taxon>Eukaryota</taxon>
        <taxon>Metazoa</taxon>
        <taxon>Ecdysozoa</taxon>
        <taxon>Arthropoda</taxon>
        <taxon>Hexapoda</taxon>
        <taxon>Insecta</taxon>
        <taxon>Pterygota</taxon>
        <taxon>Neoptera</taxon>
        <taxon>Endopterygota</taxon>
        <taxon>Lepidoptera</taxon>
        <taxon>Glossata</taxon>
        <taxon>Ditrysia</taxon>
        <taxon>Tineoidea</taxon>
        <taxon>Psychidae</taxon>
        <taxon>Oiketicinae</taxon>
        <taxon>Eumeta</taxon>
    </lineage>
</organism>
<dbReference type="EMBL" id="BGZK01000274">
    <property type="protein sequence ID" value="GBP33441.1"/>
    <property type="molecule type" value="Genomic_DNA"/>
</dbReference>
<sequence length="116" mass="13307">MKRADGDTRERVRAEIVALDEPPSSAPDWPVTRSPISAAKWNVISLPITWARDAGAPHTRFMKICIQTEWVFRYPIAILPLSHVLRLAIFFDKIFKSSCLNNCRVIFVMTPTLRLR</sequence>
<comment type="caution">
    <text evidence="1">The sequence shown here is derived from an EMBL/GenBank/DDBJ whole genome shotgun (WGS) entry which is preliminary data.</text>
</comment>
<keyword evidence="2" id="KW-1185">Reference proteome</keyword>
<gene>
    <name evidence="1" type="ORF">EVAR_23843_1</name>
</gene>